<feature type="transmembrane region" description="Helical" evidence="1">
    <location>
        <begin position="235"/>
        <end position="264"/>
    </location>
</feature>
<dbReference type="EMBL" id="JAUOTP010000010">
    <property type="protein sequence ID" value="MDO6416462.1"/>
    <property type="molecule type" value="Genomic_DNA"/>
</dbReference>
<name>A0ABT8YDP5_9SPHN</name>
<dbReference type="RefSeq" id="WP_303546013.1">
    <property type="nucleotide sequence ID" value="NZ_JAUOTP010000010.1"/>
</dbReference>
<protein>
    <submittedName>
        <fullName evidence="2">Uncharacterized protein</fullName>
    </submittedName>
</protein>
<dbReference type="Proteomes" id="UP001169764">
    <property type="component" value="Unassembled WGS sequence"/>
</dbReference>
<dbReference type="SUPFAM" id="SSF53448">
    <property type="entry name" value="Nucleotide-diphospho-sugar transferases"/>
    <property type="match status" value="1"/>
</dbReference>
<gene>
    <name evidence="2" type="ORF">Q4F19_18910</name>
</gene>
<feature type="transmembrane region" description="Helical" evidence="1">
    <location>
        <begin position="314"/>
        <end position="337"/>
    </location>
</feature>
<accession>A0ABT8YDP5</accession>
<feature type="transmembrane region" description="Helical" evidence="1">
    <location>
        <begin position="285"/>
        <end position="308"/>
    </location>
</feature>
<dbReference type="Gene3D" id="3.90.550.10">
    <property type="entry name" value="Spore Coat Polysaccharide Biosynthesis Protein SpsA, Chain A"/>
    <property type="match status" value="1"/>
</dbReference>
<keyword evidence="3" id="KW-1185">Reference proteome</keyword>
<sequence length="395" mass="41203">MTLAALVAAFDVEAGAPRAALPLAGVTLVEHQIRRLASAGAERPILLVEQMAPALAAPLARLRADGIAVKVATSIAAAADLLAAEPRVLILADACLPDRALIERIAIAGVPSIAVVLDLPEHAAFERIDAEHRWAGIALLDGRRIAEVAQMVGDWDPISTMLRSAVQETAARIEVGRDVPVLAGSSEALHAAEARLVAASREAARGWSDRFLEAPIAEALLPQLFARSIQPSLPALLSAVLAIGGGLAATGGYRWLALVPLLLAGPLARMGQRLSLIQARRVPGASWLATARLAGRGLAGLGLGWWLMRGDGQWGWLLTAGLLVGLMAALFAARGIVAWLGDGEDPEWLATPAALGWALLPFGLAGLWGWGLGAITAYAGASFGWTLVRALRLAR</sequence>
<organism evidence="2 3">
    <name type="scientific">Sphingomonas natans</name>
    <dbReference type="NCBI Taxonomy" id="3063330"/>
    <lineage>
        <taxon>Bacteria</taxon>
        <taxon>Pseudomonadati</taxon>
        <taxon>Pseudomonadota</taxon>
        <taxon>Alphaproteobacteria</taxon>
        <taxon>Sphingomonadales</taxon>
        <taxon>Sphingomonadaceae</taxon>
        <taxon>Sphingomonas</taxon>
    </lineage>
</organism>
<comment type="caution">
    <text evidence="2">The sequence shown here is derived from an EMBL/GenBank/DDBJ whole genome shotgun (WGS) entry which is preliminary data.</text>
</comment>
<keyword evidence="1" id="KW-0472">Membrane</keyword>
<reference evidence="2" key="1">
    <citation type="submission" date="2023-07" db="EMBL/GenBank/DDBJ databases">
        <authorList>
            <person name="Kim M."/>
        </authorList>
    </citation>
    <scope>NUCLEOTIDE SEQUENCE</scope>
    <source>
        <strain evidence="2">BIUV-7</strain>
    </source>
</reference>
<dbReference type="InterPro" id="IPR029044">
    <property type="entry name" value="Nucleotide-diphossugar_trans"/>
</dbReference>
<keyword evidence="1" id="KW-1133">Transmembrane helix</keyword>
<feature type="transmembrane region" description="Helical" evidence="1">
    <location>
        <begin position="375"/>
        <end position="394"/>
    </location>
</feature>
<proteinExistence type="predicted"/>
<evidence type="ECO:0000313" key="3">
    <source>
        <dbReference type="Proteomes" id="UP001169764"/>
    </source>
</evidence>
<evidence type="ECO:0000313" key="2">
    <source>
        <dbReference type="EMBL" id="MDO6416462.1"/>
    </source>
</evidence>
<evidence type="ECO:0000256" key="1">
    <source>
        <dbReference type="SAM" id="Phobius"/>
    </source>
</evidence>
<keyword evidence="1" id="KW-0812">Transmembrane</keyword>